<name>A0A4R8QBP0_9PEZI</name>
<evidence type="ECO:0000313" key="2">
    <source>
        <dbReference type="EMBL" id="TDZ36121.1"/>
    </source>
</evidence>
<feature type="compositionally biased region" description="Acidic residues" evidence="1">
    <location>
        <begin position="56"/>
        <end position="76"/>
    </location>
</feature>
<dbReference type="AlphaFoldDB" id="A0A4R8QBP0"/>
<evidence type="ECO:0000256" key="1">
    <source>
        <dbReference type="SAM" id="MobiDB-lite"/>
    </source>
</evidence>
<keyword evidence="3" id="KW-1185">Reference proteome</keyword>
<feature type="region of interest" description="Disordered" evidence="1">
    <location>
        <begin position="266"/>
        <end position="303"/>
    </location>
</feature>
<comment type="caution">
    <text evidence="2">The sequence shown here is derived from an EMBL/GenBank/DDBJ whole genome shotgun (WGS) entry which is preliminary data.</text>
</comment>
<organism evidence="2 3">
    <name type="scientific">Colletotrichum spinosum</name>
    <dbReference type="NCBI Taxonomy" id="1347390"/>
    <lineage>
        <taxon>Eukaryota</taxon>
        <taxon>Fungi</taxon>
        <taxon>Dikarya</taxon>
        <taxon>Ascomycota</taxon>
        <taxon>Pezizomycotina</taxon>
        <taxon>Sordariomycetes</taxon>
        <taxon>Hypocreomycetidae</taxon>
        <taxon>Glomerellales</taxon>
        <taxon>Glomerellaceae</taxon>
        <taxon>Colletotrichum</taxon>
        <taxon>Colletotrichum orbiculare species complex</taxon>
    </lineage>
</organism>
<reference evidence="2 3" key="1">
    <citation type="submission" date="2018-11" db="EMBL/GenBank/DDBJ databases">
        <title>Genome sequence and assembly of Colletotrichum spinosum.</title>
        <authorList>
            <person name="Gan P."/>
            <person name="Shirasu K."/>
        </authorList>
    </citation>
    <scope>NUCLEOTIDE SEQUENCE [LARGE SCALE GENOMIC DNA]</scope>
    <source>
        <strain evidence="2 3">CBS 515.97</strain>
    </source>
</reference>
<sequence>MGRAGLDNGVLGLHHHGRIYPIVDANSGLNRAPGVVDLLPEQGCITNRRPRKKADAEEDELSSDEDDEAQEPEDDVGGSGAKYEPDSATPAAVRVQLLVIWPRRVMWYLSVCTRDHRLTFGALSRATSPLDHPSDYREDALHLSRRWHPELGSRLPTQVFGYCRAHRVNAMAPDRRDPKSKDSGRRSLRAVRFDDVPMMDPRVVELVLSTLPSLETLRLANCSCSLPTTPRTLIERSASTKRILLKKLGYRLAHRIKDAIVGRSSATGTLDSLPPPSRMRRPESREKVSGRSRRSHPIFSRKSHHYVQSNAEDGHGGVVANSTNTVATCHSELWIYMQSVAAIYLPPRLSHLKDTLMFQIMEPGVLKEVVAVPSHKPSQTLPRVYIS</sequence>
<accession>A0A4R8QBP0</accession>
<protein>
    <submittedName>
        <fullName evidence="2">Uncharacterized protein</fullName>
    </submittedName>
</protein>
<feature type="compositionally biased region" description="Basic residues" evidence="1">
    <location>
        <begin position="290"/>
        <end position="303"/>
    </location>
</feature>
<gene>
    <name evidence="2" type="ORF">C8035_v007928</name>
</gene>
<feature type="region of interest" description="Disordered" evidence="1">
    <location>
        <begin position="47"/>
        <end position="87"/>
    </location>
</feature>
<evidence type="ECO:0000313" key="3">
    <source>
        <dbReference type="Proteomes" id="UP000295083"/>
    </source>
</evidence>
<dbReference type="Proteomes" id="UP000295083">
    <property type="component" value="Unassembled WGS sequence"/>
</dbReference>
<proteinExistence type="predicted"/>
<feature type="compositionally biased region" description="Basic and acidic residues" evidence="1">
    <location>
        <begin position="280"/>
        <end position="289"/>
    </location>
</feature>
<dbReference type="EMBL" id="QAPG01000034">
    <property type="protein sequence ID" value="TDZ36121.1"/>
    <property type="molecule type" value="Genomic_DNA"/>
</dbReference>